<evidence type="ECO:0000256" key="1">
    <source>
        <dbReference type="SAM" id="SignalP"/>
    </source>
</evidence>
<reference evidence="3" key="1">
    <citation type="journal article" date="2019" name="Int. J. Syst. Evol. Microbiol.">
        <title>The Global Catalogue of Microorganisms (GCM) 10K type strain sequencing project: providing services to taxonomists for standard genome sequencing and annotation.</title>
        <authorList>
            <consortium name="The Broad Institute Genomics Platform"/>
            <consortium name="The Broad Institute Genome Sequencing Center for Infectious Disease"/>
            <person name="Wu L."/>
            <person name="Ma J."/>
        </authorList>
    </citation>
    <scope>NUCLEOTIDE SEQUENCE [LARGE SCALE GENOMIC DNA]</scope>
    <source>
        <strain evidence="3">CGMCC 1.8957</strain>
    </source>
</reference>
<keyword evidence="3" id="KW-1185">Reference proteome</keyword>
<evidence type="ECO:0000313" key="2">
    <source>
        <dbReference type="EMBL" id="GHH25855.1"/>
    </source>
</evidence>
<name>A0ABQ3LVL5_9SPHN</name>
<keyword evidence="1" id="KW-0732">Signal</keyword>
<dbReference type="EMBL" id="BNAQ01000011">
    <property type="protein sequence ID" value="GHH25855.1"/>
    <property type="molecule type" value="Genomic_DNA"/>
</dbReference>
<protein>
    <recommendedName>
        <fullName evidence="4">Copper-binding protein</fullName>
    </recommendedName>
</protein>
<dbReference type="InterPro" id="IPR042230">
    <property type="entry name" value="CusF_sf"/>
</dbReference>
<sequence>MKKTLLALAVLASLTTTTASAQAGAFIQGMPMKGAVKVGRGSGVVTAIDLKAAKVTIKHGPIAALSWPAMTMAFTAIPPALLKTVKVGQRVDFAMRMRGSVAEVTAIRAR</sequence>
<comment type="caution">
    <text evidence="2">The sequence shown here is derived from an EMBL/GenBank/DDBJ whole genome shotgun (WGS) entry which is preliminary data.</text>
</comment>
<accession>A0ABQ3LVL5</accession>
<dbReference type="RefSeq" id="WP_189677730.1">
    <property type="nucleotide sequence ID" value="NZ_BNAQ01000011.1"/>
</dbReference>
<gene>
    <name evidence="2" type="ORF">GCM10008023_39670</name>
</gene>
<feature type="chain" id="PRO_5045830551" description="Copper-binding protein" evidence="1">
    <location>
        <begin position="22"/>
        <end position="110"/>
    </location>
</feature>
<evidence type="ECO:0008006" key="4">
    <source>
        <dbReference type="Google" id="ProtNLM"/>
    </source>
</evidence>
<dbReference type="Gene3D" id="2.40.50.320">
    <property type="entry name" value="Copper binding periplasmic protein CusF"/>
    <property type="match status" value="1"/>
</dbReference>
<dbReference type="Pfam" id="PF11604">
    <property type="entry name" value="CusF_Ec"/>
    <property type="match status" value="1"/>
</dbReference>
<dbReference type="InterPro" id="IPR021647">
    <property type="entry name" value="CusF_Ec"/>
</dbReference>
<organism evidence="2 3">
    <name type="scientific">Sphingomonas glacialis</name>
    <dbReference type="NCBI Taxonomy" id="658225"/>
    <lineage>
        <taxon>Bacteria</taxon>
        <taxon>Pseudomonadati</taxon>
        <taxon>Pseudomonadota</taxon>
        <taxon>Alphaproteobacteria</taxon>
        <taxon>Sphingomonadales</taxon>
        <taxon>Sphingomonadaceae</taxon>
        <taxon>Sphingomonas</taxon>
    </lineage>
</organism>
<feature type="signal peptide" evidence="1">
    <location>
        <begin position="1"/>
        <end position="21"/>
    </location>
</feature>
<evidence type="ECO:0000313" key="3">
    <source>
        <dbReference type="Proteomes" id="UP000652430"/>
    </source>
</evidence>
<dbReference type="Proteomes" id="UP000652430">
    <property type="component" value="Unassembled WGS sequence"/>
</dbReference>
<proteinExistence type="predicted"/>